<organism evidence="2 3">
    <name type="scientific">Penicillium decumbens</name>
    <dbReference type="NCBI Taxonomy" id="69771"/>
    <lineage>
        <taxon>Eukaryota</taxon>
        <taxon>Fungi</taxon>
        <taxon>Dikarya</taxon>
        <taxon>Ascomycota</taxon>
        <taxon>Pezizomycotina</taxon>
        <taxon>Eurotiomycetes</taxon>
        <taxon>Eurotiomycetidae</taxon>
        <taxon>Eurotiales</taxon>
        <taxon>Aspergillaceae</taxon>
        <taxon>Penicillium</taxon>
    </lineage>
</organism>
<dbReference type="Pfam" id="PF12757">
    <property type="entry name" value="Eisosome1"/>
    <property type="match status" value="1"/>
</dbReference>
<evidence type="ECO:0000313" key="2">
    <source>
        <dbReference type="EMBL" id="OQD70052.1"/>
    </source>
</evidence>
<dbReference type="OrthoDB" id="4070583at2759"/>
<feature type="compositionally biased region" description="Basic residues" evidence="1">
    <location>
        <begin position="410"/>
        <end position="422"/>
    </location>
</feature>
<dbReference type="PANTHER" id="PTHR28298">
    <property type="entry name" value="EISOSOME PROTEIN 1"/>
    <property type="match status" value="1"/>
</dbReference>
<feature type="region of interest" description="Disordered" evidence="1">
    <location>
        <begin position="337"/>
        <end position="371"/>
    </location>
</feature>
<dbReference type="OMA" id="HQSAVEM"/>
<evidence type="ECO:0000313" key="3">
    <source>
        <dbReference type="Proteomes" id="UP000191522"/>
    </source>
</evidence>
<dbReference type="InterPro" id="IPR024527">
    <property type="entry name" value="Eisosome1"/>
</dbReference>
<proteinExistence type="predicted"/>
<feature type="compositionally biased region" description="Polar residues" evidence="1">
    <location>
        <begin position="827"/>
        <end position="855"/>
    </location>
</feature>
<name>A0A1V6NZS5_PENDC</name>
<feature type="compositionally biased region" description="Low complexity" evidence="1">
    <location>
        <begin position="647"/>
        <end position="671"/>
    </location>
</feature>
<feature type="compositionally biased region" description="Basic and acidic residues" evidence="1">
    <location>
        <begin position="354"/>
        <end position="363"/>
    </location>
</feature>
<feature type="compositionally biased region" description="Basic and acidic residues" evidence="1">
    <location>
        <begin position="887"/>
        <end position="898"/>
    </location>
</feature>
<dbReference type="STRING" id="69771.A0A1V6NZS5"/>
<dbReference type="AlphaFoldDB" id="A0A1V6NZS5"/>
<reference evidence="3" key="1">
    <citation type="journal article" date="2017" name="Nat. Microbiol.">
        <title>Global analysis of biosynthetic gene clusters reveals vast potential of secondary metabolite production in Penicillium species.</title>
        <authorList>
            <person name="Nielsen J.C."/>
            <person name="Grijseels S."/>
            <person name="Prigent S."/>
            <person name="Ji B."/>
            <person name="Dainat J."/>
            <person name="Nielsen K.F."/>
            <person name="Frisvad J.C."/>
            <person name="Workman M."/>
            <person name="Nielsen J."/>
        </authorList>
    </citation>
    <scope>NUCLEOTIDE SEQUENCE [LARGE SCALE GENOMIC DNA]</scope>
    <source>
        <strain evidence="3">IBT 11843</strain>
    </source>
</reference>
<dbReference type="EMBL" id="MDYL01000027">
    <property type="protein sequence ID" value="OQD70052.1"/>
    <property type="molecule type" value="Genomic_DNA"/>
</dbReference>
<accession>A0A1V6NZS5</accession>
<feature type="region of interest" description="Disordered" evidence="1">
    <location>
        <begin position="559"/>
        <end position="935"/>
    </location>
</feature>
<evidence type="ECO:0000256" key="1">
    <source>
        <dbReference type="SAM" id="MobiDB-lite"/>
    </source>
</evidence>
<feature type="compositionally biased region" description="Low complexity" evidence="1">
    <location>
        <begin position="679"/>
        <end position="695"/>
    </location>
</feature>
<dbReference type="GO" id="GO:0070941">
    <property type="term" value="P:eisosome assembly"/>
    <property type="evidence" value="ECO:0007669"/>
    <property type="project" value="TreeGrafter"/>
</dbReference>
<protein>
    <recommendedName>
        <fullName evidence="4">Eisosome protein 1</fullName>
    </recommendedName>
</protein>
<feature type="compositionally biased region" description="Basic and acidic residues" evidence="1">
    <location>
        <begin position="559"/>
        <end position="605"/>
    </location>
</feature>
<comment type="caution">
    <text evidence="2">The sequence shown here is derived from an EMBL/GenBank/DDBJ whole genome shotgun (WGS) entry which is preliminary data.</text>
</comment>
<feature type="region of interest" description="Disordered" evidence="1">
    <location>
        <begin position="111"/>
        <end position="135"/>
    </location>
</feature>
<keyword evidence="3" id="KW-1185">Reference proteome</keyword>
<feature type="compositionally biased region" description="Low complexity" evidence="1">
    <location>
        <begin position="723"/>
        <end position="736"/>
    </location>
</feature>
<sequence>MAFPSTSTFPTFYPLSELWPIIDLLLQPTTSQVSKKLSGLPSIHSALLTVSCPRSFWILLILKECRLLFTRCFSTMAAAEMPSGIRSARLADDAATAALYAVHPQRKASLRDKPAPVSAPAPNAHNLNQQVTRGSPKLSHASAASALAHANQKPVEIWRPGRYVEAEKAALCMKDFTPPEIPLPSTGYSAEGLGAAILAVREQRSIQASQKHDIEIQQSLAQEKARQEKALRAAAGAYATRKRADSAPSEPVIRSEPRFARTAAGACQQVPVEEETPPDEMDKAMEASRVSHRTNTNAKLYAASLPLTSAAEERSRQNSLRAAALSMAKDMYEITRSKGDPDTDVDPAIHAAQRGHDQAESRKSVSGAGDAAGRNAWTLQEAAQKRAAEKLARLRNEHAEMQAYYGTAPRRQRSLLTTRRRRASTDTDASQMDAEQSRHIRHQMTSLRSQLDRVDEQRQQDRDLLMEAARRNVDQAMQDLDMRMWADIGRAPPSVQKQWDEAAEARARRETESVEMSGADVNANRVDIGGRRYIDMADVEAVARSRIQPTLDEITDQAEHQRANELEEQLDAKERERRAAIAREREAEMRALTKQKRDASKRESKGPSFFQLLRRKSKRVPEEKPETVPETETPKEEDDLPPVEPPGAQGAAAATGAATETSSTSEAATAAEGEREPVAEAAPADTAPAVEAPTTGVAPAEPEAARPSGEQATASEPPEEPEAAGASTILAAASATDQRDTTAVGGMHTVRPITSPKADSKLKNWFRDRLVRRSSGPIPVYPNQPGPDANTDSQIGFSGGAALRESNEPRGAALSSHPVSKDDIEEGSTNGNGAEVSRMSTYDSTSSEQEQSANGKSKRQRLRNSFMKTVGRSNQGPKMNGTKGSPKKTEASGSKETDTGVQGLRNSAVEQGLPVPPVLGESTSTGRGSRFSEDL</sequence>
<dbReference type="Proteomes" id="UP000191522">
    <property type="component" value="Unassembled WGS sequence"/>
</dbReference>
<feature type="region of interest" description="Disordered" evidence="1">
    <location>
        <begin position="402"/>
        <end position="455"/>
    </location>
</feature>
<gene>
    <name evidence="2" type="ORF">PENDEC_c027G04750</name>
</gene>
<feature type="compositionally biased region" description="Basic and acidic residues" evidence="1">
    <location>
        <begin position="758"/>
        <end position="771"/>
    </location>
</feature>
<evidence type="ECO:0008006" key="4">
    <source>
        <dbReference type="Google" id="ProtNLM"/>
    </source>
</evidence>
<dbReference type="PANTHER" id="PTHR28298:SF1">
    <property type="entry name" value="EISOSOME PROTEIN 1"/>
    <property type="match status" value="1"/>
</dbReference>